<feature type="transmembrane region" description="Helical" evidence="1">
    <location>
        <begin position="80"/>
        <end position="113"/>
    </location>
</feature>
<dbReference type="RefSeq" id="WP_065101458.1">
    <property type="nucleotide sequence ID" value="NZ_JYDC01000035.1"/>
</dbReference>
<dbReference type="AlphaFoldDB" id="A0A161VJ39"/>
<dbReference type="Proteomes" id="UP000076480">
    <property type="component" value="Unassembled WGS sequence"/>
</dbReference>
<evidence type="ECO:0000259" key="2">
    <source>
        <dbReference type="SMART" id="SM00228"/>
    </source>
</evidence>
<dbReference type="Gene3D" id="2.30.42.10">
    <property type="match status" value="1"/>
</dbReference>
<feature type="transmembrane region" description="Helical" evidence="1">
    <location>
        <begin position="133"/>
        <end position="156"/>
    </location>
</feature>
<accession>A0A161VJ39</accession>
<dbReference type="SUPFAM" id="SSF50156">
    <property type="entry name" value="PDZ domain-like"/>
    <property type="match status" value="1"/>
</dbReference>
<feature type="transmembrane region" description="Helical" evidence="1">
    <location>
        <begin position="211"/>
        <end position="231"/>
    </location>
</feature>
<gene>
    <name evidence="3" type="ORF">TY91_05960</name>
</gene>
<feature type="transmembrane region" description="Helical" evidence="1">
    <location>
        <begin position="52"/>
        <end position="73"/>
    </location>
</feature>
<reference evidence="3 4" key="1">
    <citation type="submission" date="2015-02" db="EMBL/GenBank/DDBJ databases">
        <title>Draft genome sequence of Lactobacillus collinoides CUPV2371 isolated from a natural cider, the first genome sequence of a strain of this species.</title>
        <authorList>
            <person name="Puertas A.I."/>
            <person name="Spano G."/>
            <person name="Capozzi V."/>
            <person name="Lamontanara A."/>
            <person name="Orru L."/>
            <person name="Duenas M.T."/>
        </authorList>
    </citation>
    <scope>NUCLEOTIDE SEQUENCE [LARGE SCALE GENOMIC DNA]</scope>
    <source>
        <strain evidence="3 4">237</strain>
    </source>
</reference>
<keyword evidence="4" id="KW-1185">Reference proteome</keyword>
<dbReference type="SMART" id="SM00228">
    <property type="entry name" value="PDZ"/>
    <property type="match status" value="1"/>
</dbReference>
<sequence>MRIILLVLTLVAQPVWWLGLIREWFTADRRLTAERRFFGSAVYQDKFEVRHFVLLSLSYGVLASVISVVLGITIPLSWALGYVVLSAIAVLIGPAAGVPVTVMTLAVLIYQVFDPVKHFSGISGTLRDAGIRTASTPMIGLLAVMVMSLFIGGLWLRRIGGRFEAPRIYAQRRGKLIAGYRFNELLVVPMLVLVPGNWFTSHFAFWPVLTINHQSVTFLFLPLLIGLRMTIFKQMQRVAIGRLAKWVLMLSGLGVLMLILTYFYPAAFLPAIVGLYLFYLLLIVWTRWHDRHQSFWFSKVDRGVRVLGIKPETPAAKMEIDTGDIIIECNHESVNSETEFYEALLSNSTYCHLRLQTPNGDLKVTETAIFAGSPHEIGIVVFRDKTY</sequence>
<dbReference type="EMBL" id="JYDC01000035">
    <property type="protein sequence ID" value="KZL41547.1"/>
    <property type="molecule type" value="Genomic_DNA"/>
</dbReference>
<feature type="domain" description="PDZ" evidence="2">
    <location>
        <begin position="293"/>
        <end position="359"/>
    </location>
</feature>
<proteinExistence type="predicted"/>
<keyword evidence="1" id="KW-0472">Membrane</keyword>
<name>A0A161VJ39_SECCO</name>
<evidence type="ECO:0000313" key="3">
    <source>
        <dbReference type="EMBL" id="KZL41547.1"/>
    </source>
</evidence>
<organism evidence="3 4">
    <name type="scientific">Secundilactobacillus collinoides</name>
    <name type="common">Lactobacillus collinoides</name>
    <dbReference type="NCBI Taxonomy" id="33960"/>
    <lineage>
        <taxon>Bacteria</taxon>
        <taxon>Bacillati</taxon>
        <taxon>Bacillota</taxon>
        <taxon>Bacilli</taxon>
        <taxon>Lactobacillales</taxon>
        <taxon>Lactobacillaceae</taxon>
        <taxon>Secundilactobacillus</taxon>
    </lineage>
</organism>
<evidence type="ECO:0000256" key="1">
    <source>
        <dbReference type="SAM" id="Phobius"/>
    </source>
</evidence>
<evidence type="ECO:0000313" key="4">
    <source>
        <dbReference type="Proteomes" id="UP000076480"/>
    </source>
</evidence>
<dbReference type="Pfam" id="PF13180">
    <property type="entry name" value="PDZ_2"/>
    <property type="match status" value="1"/>
</dbReference>
<dbReference type="PATRIC" id="fig|33960.6.peg.1738"/>
<dbReference type="InterPro" id="IPR036034">
    <property type="entry name" value="PDZ_sf"/>
</dbReference>
<feature type="transmembrane region" description="Helical" evidence="1">
    <location>
        <begin position="268"/>
        <end position="288"/>
    </location>
</feature>
<comment type="caution">
    <text evidence="3">The sequence shown here is derived from an EMBL/GenBank/DDBJ whole genome shotgun (WGS) entry which is preliminary data.</text>
</comment>
<dbReference type="OrthoDB" id="198399at2"/>
<keyword evidence="1" id="KW-0812">Transmembrane</keyword>
<protein>
    <recommendedName>
        <fullName evidence="2">PDZ domain-containing protein</fullName>
    </recommendedName>
</protein>
<keyword evidence="1" id="KW-1133">Transmembrane helix</keyword>
<feature type="transmembrane region" description="Helical" evidence="1">
    <location>
        <begin position="177"/>
        <end position="199"/>
    </location>
</feature>
<feature type="transmembrane region" description="Helical" evidence="1">
    <location>
        <begin position="243"/>
        <end position="262"/>
    </location>
</feature>
<dbReference type="InterPro" id="IPR001478">
    <property type="entry name" value="PDZ"/>
</dbReference>